<reference evidence="8 9" key="1">
    <citation type="submission" date="2016-10" db="EMBL/GenBank/DDBJ databases">
        <authorList>
            <person name="Varghese N."/>
            <person name="Submissions S."/>
        </authorList>
    </citation>
    <scope>NUCLEOTIDE SEQUENCE [LARGE SCALE GENOMIC DNA]</scope>
    <source>
        <strain evidence="8 9">DSM 2260</strain>
    </source>
</reference>
<dbReference type="Proteomes" id="UP000198717">
    <property type="component" value="Unassembled WGS sequence"/>
</dbReference>
<feature type="domain" description="Peptidase M16 C-terminal" evidence="6">
    <location>
        <begin position="197"/>
        <end position="275"/>
    </location>
</feature>
<dbReference type="InterPro" id="IPR011249">
    <property type="entry name" value="Metalloenz_LuxS/M16"/>
</dbReference>
<sequence length="434" mass="47674">MNMPRARHWACLLALLCAAPSAEGRTPPVADAPALTAEWLPDGTEFVVVPQTGVATASLRLVVRTGASRDPVGKEGLAHLLEHLVFHGSHDLSGTELRNRVEATGGTLNAFTSAQSTVYALDVPAKEFPALARDVLRMVTSPEIPGGKRLERELGIIKTESIYHFSRESLSTQVEEAMFQSVSMENALIGTIESRARITRDDLLAFYTRHYVTSNISLVFTGATTVEEARRLVDTAYRLPPALPEEAVSSVTETAIYPVEQHTRAPSTFIAQGYPISREDRGTCRVVADLIQLRLLREVHLKEPIVSSMRVLCINLRGNDLLLAFAYTRSIDGARLPYLMQETFDTLALRPPSAPERKLLEQRSQRLSELLLAEGPELADTVAALASEPRQGELVNLGVLQPARVPTPAVLKSFVRRNFQEDRAVRITSSPLEG</sequence>
<dbReference type="Gene3D" id="3.30.830.10">
    <property type="entry name" value="Metalloenzyme, LuxS/M16 peptidase-like"/>
    <property type="match status" value="1"/>
</dbReference>
<gene>
    <name evidence="7" type="ORF">MVI01_40220</name>
    <name evidence="8" type="ORF">SAMN04488504_102277</name>
</gene>
<evidence type="ECO:0000313" key="7">
    <source>
        <dbReference type="EMBL" id="GEL72238.1"/>
    </source>
</evidence>
<organism evidence="7 10">
    <name type="scientific">Myxococcus virescens</name>
    <dbReference type="NCBI Taxonomy" id="83456"/>
    <lineage>
        <taxon>Bacteria</taxon>
        <taxon>Pseudomonadati</taxon>
        <taxon>Myxococcota</taxon>
        <taxon>Myxococcia</taxon>
        <taxon>Myxococcales</taxon>
        <taxon>Cystobacterineae</taxon>
        <taxon>Myxococcaceae</taxon>
        <taxon>Myxococcus</taxon>
    </lineage>
</organism>
<dbReference type="PANTHER" id="PTHR11851">
    <property type="entry name" value="METALLOPROTEASE"/>
    <property type="match status" value="1"/>
</dbReference>
<dbReference type="AlphaFoldDB" id="A0A511HFA0"/>
<proteinExistence type="inferred from homology"/>
<dbReference type="InterPro" id="IPR007863">
    <property type="entry name" value="Peptidase_M16_C"/>
</dbReference>
<dbReference type="Pfam" id="PF05193">
    <property type="entry name" value="Peptidase_M16_C"/>
    <property type="match status" value="1"/>
</dbReference>
<dbReference type="RefSeq" id="WP_167371054.1">
    <property type="nucleotide sequence ID" value="NZ_BJVY01000023.1"/>
</dbReference>
<evidence type="ECO:0000313" key="10">
    <source>
        <dbReference type="Proteomes" id="UP000321224"/>
    </source>
</evidence>
<dbReference type="Proteomes" id="UP000321224">
    <property type="component" value="Unassembled WGS sequence"/>
</dbReference>
<dbReference type="InterPro" id="IPR050361">
    <property type="entry name" value="MPP/UQCRC_Complex"/>
</dbReference>
<comment type="cofactor">
    <cofactor evidence="1">
        <name>Zn(2+)</name>
        <dbReference type="ChEBI" id="CHEBI:29105"/>
    </cofactor>
</comment>
<evidence type="ECO:0000313" key="9">
    <source>
        <dbReference type="Proteomes" id="UP000198717"/>
    </source>
</evidence>
<dbReference type="GO" id="GO:0004222">
    <property type="term" value="F:metalloendopeptidase activity"/>
    <property type="evidence" value="ECO:0007669"/>
    <property type="project" value="InterPro"/>
</dbReference>
<feature type="domain" description="Peptidase M16 N-terminal" evidence="5">
    <location>
        <begin position="50"/>
        <end position="191"/>
    </location>
</feature>
<dbReference type="PANTHER" id="PTHR11851:SF49">
    <property type="entry name" value="MITOCHONDRIAL-PROCESSING PEPTIDASE SUBUNIT ALPHA"/>
    <property type="match status" value="1"/>
</dbReference>
<name>A0A511HFA0_9BACT</name>
<evidence type="ECO:0000259" key="5">
    <source>
        <dbReference type="Pfam" id="PF00675"/>
    </source>
</evidence>
<protein>
    <submittedName>
        <fullName evidence="8">Predicted Zn-dependent peptidase</fullName>
    </submittedName>
</protein>
<evidence type="ECO:0000256" key="2">
    <source>
        <dbReference type="ARBA" id="ARBA00007261"/>
    </source>
</evidence>
<dbReference type="PROSITE" id="PS00143">
    <property type="entry name" value="INSULINASE"/>
    <property type="match status" value="1"/>
</dbReference>
<feature type="chain" id="PRO_5022942557" evidence="4">
    <location>
        <begin position="25"/>
        <end position="434"/>
    </location>
</feature>
<evidence type="ECO:0000256" key="3">
    <source>
        <dbReference type="RuleBase" id="RU004447"/>
    </source>
</evidence>
<evidence type="ECO:0000256" key="1">
    <source>
        <dbReference type="ARBA" id="ARBA00001947"/>
    </source>
</evidence>
<comment type="similarity">
    <text evidence="2 3">Belongs to the peptidase M16 family.</text>
</comment>
<dbReference type="InterPro" id="IPR011765">
    <property type="entry name" value="Pept_M16_N"/>
</dbReference>
<dbReference type="SUPFAM" id="SSF63411">
    <property type="entry name" value="LuxS/MPP-like metallohydrolase"/>
    <property type="match status" value="1"/>
</dbReference>
<evidence type="ECO:0000256" key="4">
    <source>
        <dbReference type="SAM" id="SignalP"/>
    </source>
</evidence>
<dbReference type="EMBL" id="FNAJ01000002">
    <property type="protein sequence ID" value="SDD68788.1"/>
    <property type="molecule type" value="Genomic_DNA"/>
</dbReference>
<evidence type="ECO:0000313" key="8">
    <source>
        <dbReference type="EMBL" id="SDD68788.1"/>
    </source>
</evidence>
<keyword evidence="9" id="KW-1185">Reference proteome</keyword>
<dbReference type="InterPro" id="IPR001431">
    <property type="entry name" value="Pept_M16_Zn_BS"/>
</dbReference>
<evidence type="ECO:0000259" key="6">
    <source>
        <dbReference type="Pfam" id="PF05193"/>
    </source>
</evidence>
<accession>A0A511HFA0</accession>
<dbReference type="EMBL" id="BJVY01000023">
    <property type="protein sequence ID" value="GEL72238.1"/>
    <property type="molecule type" value="Genomic_DNA"/>
</dbReference>
<reference evidence="7 10" key="2">
    <citation type="submission" date="2019-07" db="EMBL/GenBank/DDBJ databases">
        <title>Whole genome shotgun sequence of Myxococcus virescens NBRC 100334.</title>
        <authorList>
            <person name="Hosoyama A."/>
            <person name="Uohara A."/>
            <person name="Ohji S."/>
            <person name="Ichikawa N."/>
        </authorList>
    </citation>
    <scope>NUCLEOTIDE SEQUENCE [LARGE SCALE GENOMIC DNA]</scope>
    <source>
        <strain evidence="7 10">NBRC 100334</strain>
    </source>
</reference>
<feature type="signal peptide" evidence="4">
    <location>
        <begin position="1"/>
        <end position="24"/>
    </location>
</feature>
<dbReference type="GO" id="GO:0006508">
    <property type="term" value="P:proteolysis"/>
    <property type="evidence" value="ECO:0007669"/>
    <property type="project" value="InterPro"/>
</dbReference>
<comment type="caution">
    <text evidence="7">The sequence shown here is derived from an EMBL/GenBank/DDBJ whole genome shotgun (WGS) entry which is preliminary data.</text>
</comment>
<dbReference type="GO" id="GO:0046872">
    <property type="term" value="F:metal ion binding"/>
    <property type="evidence" value="ECO:0007669"/>
    <property type="project" value="InterPro"/>
</dbReference>
<dbReference type="Pfam" id="PF00675">
    <property type="entry name" value="Peptidase_M16"/>
    <property type="match status" value="1"/>
</dbReference>
<keyword evidence="4" id="KW-0732">Signal</keyword>